<gene>
    <name evidence="7 8" type="primary">mltG</name>
    <name evidence="8" type="ORF">LF923_0013045</name>
</gene>
<sequence length="344" mass="38416">MKRTTWGLGIIVLLAVVVWSGWRQIQHFAASPLIIKQETIFTLPAGTNREGLQALLTEQHIIDDSHWFPWLLQLEPELATFKAGTYRLTPAMTVRDMLVLLASGKEAQFSVRFVEGARLKEWLETLKSAPYLRHTLEDKTPQEIAEAIGLKDKPNPEGWFYPDTYLHTAGMSDKSILQRAHQRMTKILNDVWTARDEGLPYKSPEELLVMASLIEKETAINEERPLVASVFINRLRVGMRLQTDPTVIYGMGESYNGVITRSALEAATPYNTYVINGLPPTPIAMPGKASLEAAAHPAKTSYLYFVADGKGGHTFTTNLNDHNRAVQAYRSAQAAAAGKEKNEQ</sequence>
<dbReference type="GO" id="GO:0071555">
    <property type="term" value="P:cell wall organization"/>
    <property type="evidence" value="ECO:0007669"/>
    <property type="project" value="UniProtKB-KW"/>
</dbReference>
<organism evidence="8">
    <name type="scientific">Dickeya oryzae</name>
    <dbReference type="NCBI Taxonomy" id="1240404"/>
    <lineage>
        <taxon>Bacteria</taxon>
        <taxon>Pseudomonadati</taxon>
        <taxon>Pseudomonadota</taxon>
        <taxon>Gammaproteobacteria</taxon>
        <taxon>Enterobacterales</taxon>
        <taxon>Pectobacteriaceae</taxon>
        <taxon>Dickeya</taxon>
    </lineage>
</organism>
<dbReference type="FunFam" id="3.30.160.60:FF:000242">
    <property type="entry name" value="Endolytic murein transglycosylase"/>
    <property type="match status" value="1"/>
</dbReference>
<proteinExistence type="inferred from homology"/>
<dbReference type="RefSeq" id="WP_226099639.1">
    <property type="nucleotide sequence ID" value="NZ_CP162411.1"/>
</dbReference>
<accession>A0AB39IC04</accession>
<dbReference type="GO" id="GO:0009252">
    <property type="term" value="P:peptidoglycan biosynthetic process"/>
    <property type="evidence" value="ECO:0007669"/>
    <property type="project" value="UniProtKB-UniRule"/>
</dbReference>
<comment type="function">
    <text evidence="7">Functions as a peptidoglycan terminase that cleaves nascent peptidoglycan strands endolytically to terminate their elongation.</text>
</comment>
<feature type="site" description="Important for catalytic activity" evidence="7">
    <location>
        <position position="217"/>
    </location>
</feature>
<evidence type="ECO:0000256" key="1">
    <source>
        <dbReference type="ARBA" id="ARBA00022475"/>
    </source>
</evidence>
<evidence type="ECO:0000256" key="2">
    <source>
        <dbReference type="ARBA" id="ARBA00022692"/>
    </source>
</evidence>
<keyword evidence="6 7" id="KW-0961">Cell wall biogenesis/degradation</keyword>
<keyword evidence="4 7" id="KW-0472">Membrane</keyword>
<comment type="similarity">
    <text evidence="7">Belongs to the transglycosylase MltG family.</text>
</comment>
<dbReference type="HAMAP" id="MF_02065">
    <property type="entry name" value="MltG"/>
    <property type="match status" value="1"/>
</dbReference>
<protein>
    <recommendedName>
        <fullName evidence="7">Endolytic murein transglycosylase</fullName>
        <ecNumber evidence="7">4.2.2.29</ecNumber>
    </recommendedName>
    <alternativeName>
        <fullName evidence="7">Peptidoglycan lytic transglycosylase</fullName>
    </alternativeName>
    <alternativeName>
        <fullName evidence="7">Peptidoglycan polymerization terminase</fullName>
    </alternativeName>
</protein>
<dbReference type="PANTHER" id="PTHR30518">
    <property type="entry name" value="ENDOLYTIC MUREIN TRANSGLYCOSYLASE"/>
    <property type="match status" value="1"/>
</dbReference>
<evidence type="ECO:0000256" key="6">
    <source>
        <dbReference type="ARBA" id="ARBA00023316"/>
    </source>
</evidence>
<evidence type="ECO:0000256" key="4">
    <source>
        <dbReference type="ARBA" id="ARBA00023136"/>
    </source>
</evidence>
<dbReference type="Gene3D" id="3.30.160.60">
    <property type="entry name" value="Classic Zinc Finger"/>
    <property type="match status" value="2"/>
</dbReference>
<evidence type="ECO:0000256" key="3">
    <source>
        <dbReference type="ARBA" id="ARBA00022989"/>
    </source>
</evidence>
<dbReference type="NCBIfam" id="TIGR00247">
    <property type="entry name" value="endolytic transglycosylase MltG"/>
    <property type="match status" value="1"/>
</dbReference>
<dbReference type="EC" id="4.2.2.29" evidence="7"/>
<evidence type="ECO:0000256" key="5">
    <source>
        <dbReference type="ARBA" id="ARBA00023239"/>
    </source>
</evidence>
<dbReference type="Pfam" id="PF02618">
    <property type="entry name" value="YceG"/>
    <property type="match status" value="1"/>
</dbReference>
<dbReference type="InterPro" id="IPR003770">
    <property type="entry name" value="MLTG-like"/>
</dbReference>
<dbReference type="GO" id="GO:0008932">
    <property type="term" value="F:lytic endotransglycosylase activity"/>
    <property type="evidence" value="ECO:0007669"/>
    <property type="project" value="UniProtKB-UniRule"/>
</dbReference>
<keyword evidence="2 7" id="KW-0812">Transmembrane</keyword>
<dbReference type="PANTHER" id="PTHR30518:SF2">
    <property type="entry name" value="ENDOLYTIC MUREIN TRANSGLYCOSYLASE"/>
    <property type="match status" value="1"/>
</dbReference>
<evidence type="ECO:0000313" key="8">
    <source>
        <dbReference type="EMBL" id="XDL13140.1"/>
    </source>
</evidence>
<comment type="catalytic activity">
    <reaction evidence="7">
        <text>a peptidoglycan chain = a peptidoglycan chain with N-acetyl-1,6-anhydromuramyl-[peptide] at the reducing end + a peptidoglycan chain with N-acetylglucosamine at the non-reducing end.</text>
        <dbReference type="EC" id="4.2.2.29"/>
    </reaction>
</comment>
<keyword evidence="3 7" id="KW-1133">Transmembrane helix</keyword>
<dbReference type="GO" id="GO:0005886">
    <property type="term" value="C:plasma membrane"/>
    <property type="evidence" value="ECO:0007669"/>
    <property type="project" value="UniProtKB-UniRule"/>
</dbReference>
<name>A0AB39IC04_9GAMM</name>
<keyword evidence="5 7" id="KW-0456">Lyase</keyword>
<keyword evidence="1 7" id="KW-1003">Cell membrane</keyword>
<dbReference type="AlphaFoldDB" id="A0AB39IC04"/>
<keyword evidence="7" id="KW-0997">Cell inner membrane</keyword>
<dbReference type="EMBL" id="CP162411">
    <property type="protein sequence ID" value="XDL13140.1"/>
    <property type="molecule type" value="Genomic_DNA"/>
</dbReference>
<dbReference type="CDD" id="cd08010">
    <property type="entry name" value="MltG_like"/>
    <property type="match status" value="1"/>
</dbReference>
<reference evidence="8" key="1">
    <citation type="submission" date="2024-07" db="EMBL/GenBank/DDBJ databases">
        <authorList>
            <person name="Pedron J."/>
        </authorList>
    </citation>
    <scope>NUCLEOTIDE SEQUENCE</scope>
    <source>
        <strain evidence="8">A642-S2-A17</strain>
    </source>
</reference>
<dbReference type="FunFam" id="3.30.160.60:FF:000497">
    <property type="entry name" value="Endolytic murein transglycosylase"/>
    <property type="match status" value="1"/>
</dbReference>
<evidence type="ECO:0000256" key="7">
    <source>
        <dbReference type="HAMAP-Rule" id="MF_02065"/>
    </source>
</evidence>